<reference evidence="3" key="1">
    <citation type="journal article" date="2021" name="PeerJ">
        <title>Extensive microbial diversity within the chicken gut microbiome revealed by metagenomics and culture.</title>
        <authorList>
            <person name="Gilroy R."/>
            <person name="Ravi A."/>
            <person name="Getino M."/>
            <person name="Pursley I."/>
            <person name="Horton D.L."/>
            <person name="Alikhan N.F."/>
            <person name="Baker D."/>
            <person name="Gharbi K."/>
            <person name="Hall N."/>
            <person name="Watson M."/>
            <person name="Adriaenssens E.M."/>
            <person name="Foster-Nyarko E."/>
            <person name="Jarju S."/>
            <person name="Secka A."/>
            <person name="Antonio M."/>
            <person name="Oren A."/>
            <person name="Chaudhuri R.R."/>
            <person name="La Ragione R."/>
            <person name="Hildebrand F."/>
            <person name="Pallen M.J."/>
        </authorList>
    </citation>
    <scope>NUCLEOTIDE SEQUENCE</scope>
    <source>
        <strain evidence="3">9264</strain>
    </source>
</reference>
<dbReference type="SUPFAM" id="SSF101874">
    <property type="entry name" value="YceI-like"/>
    <property type="match status" value="1"/>
</dbReference>
<organism evidence="3 4">
    <name type="scientific">Candidatus Paenalcaligenes intestinipullorum</name>
    <dbReference type="NCBI Taxonomy" id="2838718"/>
    <lineage>
        <taxon>Bacteria</taxon>
        <taxon>Pseudomonadati</taxon>
        <taxon>Pseudomonadota</taxon>
        <taxon>Betaproteobacteria</taxon>
        <taxon>Burkholderiales</taxon>
        <taxon>Alcaligenaceae</taxon>
        <taxon>Paenalcaligenes</taxon>
    </lineage>
</organism>
<feature type="signal peptide" evidence="1">
    <location>
        <begin position="1"/>
        <end position="21"/>
    </location>
</feature>
<dbReference type="PANTHER" id="PTHR34406:SF1">
    <property type="entry name" value="PROTEIN YCEI"/>
    <property type="match status" value="1"/>
</dbReference>
<dbReference type="PANTHER" id="PTHR34406">
    <property type="entry name" value="PROTEIN YCEI"/>
    <property type="match status" value="1"/>
</dbReference>
<comment type="caution">
    <text evidence="3">The sequence shown here is derived from an EMBL/GenBank/DDBJ whole genome shotgun (WGS) entry which is preliminary data.</text>
</comment>
<accession>A0A9D2U7X9</accession>
<reference evidence="3" key="2">
    <citation type="submission" date="2021-04" db="EMBL/GenBank/DDBJ databases">
        <authorList>
            <person name="Gilroy R."/>
        </authorList>
    </citation>
    <scope>NUCLEOTIDE SEQUENCE</scope>
    <source>
        <strain evidence="3">9264</strain>
    </source>
</reference>
<evidence type="ECO:0000313" key="4">
    <source>
        <dbReference type="Proteomes" id="UP000823889"/>
    </source>
</evidence>
<sequence length="186" mass="20431">MSVQKILMIAGLSTVPLWAHATTYDQLVTEGSHINFQYQQMGVKLKGEFPSFQGQLKFDTEAPNEASIKLDVPLEDTDTGSRDGNEEVVKSEWLDVAAHPVATFTSTRIQETSPNHFTVQGELSIKGHSHEVEFPATFAEQDGLAVFEGEFSIKRGDYSIGEGAWAADDIVASEVTIQFHILADSQ</sequence>
<feature type="chain" id="PRO_5039567628" evidence="1">
    <location>
        <begin position="22"/>
        <end position="186"/>
    </location>
</feature>
<dbReference type="AlphaFoldDB" id="A0A9D2U7X9"/>
<dbReference type="Proteomes" id="UP000823889">
    <property type="component" value="Unassembled WGS sequence"/>
</dbReference>
<dbReference type="InterPro" id="IPR007372">
    <property type="entry name" value="Lipid/polyisoprenoid-bd_YceI"/>
</dbReference>
<proteinExistence type="predicted"/>
<dbReference type="InterPro" id="IPR036761">
    <property type="entry name" value="TTHA0802/YceI-like_sf"/>
</dbReference>
<dbReference type="SMART" id="SM00867">
    <property type="entry name" value="YceI"/>
    <property type="match status" value="1"/>
</dbReference>
<protein>
    <submittedName>
        <fullName evidence="3">YceI family protein</fullName>
    </submittedName>
</protein>
<dbReference type="Gene3D" id="2.40.128.110">
    <property type="entry name" value="Lipid/polyisoprenoid-binding, YceI-like"/>
    <property type="match status" value="1"/>
</dbReference>
<evidence type="ECO:0000259" key="2">
    <source>
        <dbReference type="SMART" id="SM00867"/>
    </source>
</evidence>
<dbReference type="EMBL" id="DWUQ01000065">
    <property type="protein sequence ID" value="HJD44040.1"/>
    <property type="molecule type" value="Genomic_DNA"/>
</dbReference>
<feature type="domain" description="Lipid/polyisoprenoid-binding YceI-like" evidence="2">
    <location>
        <begin position="23"/>
        <end position="184"/>
    </location>
</feature>
<keyword evidence="1" id="KW-0732">Signal</keyword>
<gene>
    <name evidence="3" type="ORF">H9906_03320</name>
</gene>
<evidence type="ECO:0000256" key="1">
    <source>
        <dbReference type="SAM" id="SignalP"/>
    </source>
</evidence>
<dbReference type="Pfam" id="PF04264">
    <property type="entry name" value="YceI"/>
    <property type="match status" value="1"/>
</dbReference>
<evidence type="ECO:0000313" key="3">
    <source>
        <dbReference type="EMBL" id="HJD44040.1"/>
    </source>
</evidence>
<name>A0A9D2U7X9_9BURK</name>